<evidence type="ECO:0000256" key="1">
    <source>
        <dbReference type="SAM" id="MobiDB-lite"/>
    </source>
</evidence>
<gene>
    <name evidence="2" type="ORF">JZ751_005239</name>
</gene>
<organism evidence="2 3">
    <name type="scientific">Albula glossodonta</name>
    <name type="common">roundjaw bonefish</name>
    <dbReference type="NCBI Taxonomy" id="121402"/>
    <lineage>
        <taxon>Eukaryota</taxon>
        <taxon>Metazoa</taxon>
        <taxon>Chordata</taxon>
        <taxon>Craniata</taxon>
        <taxon>Vertebrata</taxon>
        <taxon>Euteleostomi</taxon>
        <taxon>Actinopterygii</taxon>
        <taxon>Neopterygii</taxon>
        <taxon>Teleostei</taxon>
        <taxon>Albuliformes</taxon>
        <taxon>Albulidae</taxon>
        <taxon>Albula</taxon>
    </lineage>
</organism>
<dbReference type="Gene3D" id="2.30.30.40">
    <property type="entry name" value="SH3 Domains"/>
    <property type="match status" value="1"/>
</dbReference>
<dbReference type="EMBL" id="JAFBMS010000013">
    <property type="protein sequence ID" value="KAG9347667.1"/>
    <property type="molecule type" value="Genomic_DNA"/>
</dbReference>
<proteinExistence type="predicted"/>
<dbReference type="SUPFAM" id="SSF50044">
    <property type="entry name" value="SH3-domain"/>
    <property type="match status" value="1"/>
</dbReference>
<dbReference type="InterPro" id="IPR036028">
    <property type="entry name" value="SH3-like_dom_sf"/>
</dbReference>
<evidence type="ECO:0000313" key="3">
    <source>
        <dbReference type="Proteomes" id="UP000824540"/>
    </source>
</evidence>
<keyword evidence="3" id="KW-1185">Reference proteome</keyword>
<dbReference type="OrthoDB" id="8964319at2759"/>
<name>A0A8T2PFV9_9TELE</name>
<sequence>MTGSFTEVMPLSHCSADPSDEQSACRADIIQVLCRDNGNWWSRRLANGEKGCFTANCMAGGLEDGQLCTIEADNISTQTEAMDSPGELSFISEHDTDSETSDTTVHKQKKKKKTRVKKSESPAAPTPACITAVNPAVPGNPGRRMTPKTTDRPLPKTGQTNRAFEPDFEP</sequence>
<dbReference type="Proteomes" id="UP000824540">
    <property type="component" value="Unassembled WGS sequence"/>
</dbReference>
<evidence type="ECO:0000313" key="2">
    <source>
        <dbReference type="EMBL" id="KAG9347667.1"/>
    </source>
</evidence>
<reference evidence="2" key="1">
    <citation type="thesis" date="2021" institute="BYU ScholarsArchive" country="Provo, UT, USA">
        <title>Applications of and Algorithms for Genome Assembly and Genomic Analyses with an Emphasis on Marine Teleosts.</title>
        <authorList>
            <person name="Pickett B.D."/>
        </authorList>
    </citation>
    <scope>NUCLEOTIDE SEQUENCE</scope>
    <source>
        <strain evidence="2">HI-2016</strain>
    </source>
</reference>
<dbReference type="AlphaFoldDB" id="A0A8T2PFV9"/>
<accession>A0A8T2PFV9</accession>
<feature type="region of interest" description="Disordered" evidence="1">
    <location>
        <begin position="1"/>
        <end position="20"/>
    </location>
</feature>
<feature type="region of interest" description="Disordered" evidence="1">
    <location>
        <begin position="80"/>
        <end position="170"/>
    </location>
</feature>
<comment type="caution">
    <text evidence="2">The sequence shown here is derived from an EMBL/GenBank/DDBJ whole genome shotgun (WGS) entry which is preliminary data.</text>
</comment>
<feature type="compositionally biased region" description="Basic residues" evidence="1">
    <location>
        <begin position="106"/>
        <end position="116"/>
    </location>
</feature>
<protein>
    <submittedName>
        <fullName evidence="2">Uncharacterized protein</fullName>
    </submittedName>
</protein>